<proteinExistence type="predicted"/>
<protein>
    <submittedName>
        <fullName evidence="4">Alkaline/neutral invertase CINV2</fullName>
    </submittedName>
</protein>
<comment type="caution">
    <text evidence="4">The sequence shown here is derived from an EMBL/GenBank/DDBJ whole genome shotgun (WGS) entry which is preliminary data.</text>
</comment>
<dbReference type="GO" id="GO:0005987">
    <property type="term" value="P:sucrose catabolic process"/>
    <property type="evidence" value="ECO:0007669"/>
    <property type="project" value="TreeGrafter"/>
</dbReference>
<evidence type="ECO:0000313" key="4">
    <source>
        <dbReference type="EMBL" id="KAK1294285.1"/>
    </source>
</evidence>
<dbReference type="Pfam" id="PF12899">
    <property type="entry name" value="Glyco_hydro_100"/>
    <property type="match status" value="2"/>
</dbReference>
<dbReference type="PANTHER" id="PTHR31916">
    <property type="match status" value="1"/>
</dbReference>
<name>A0AAV9CZC9_ACOCL</name>
<evidence type="ECO:0000256" key="1">
    <source>
        <dbReference type="ARBA" id="ARBA00022801"/>
    </source>
</evidence>
<dbReference type="Proteomes" id="UP001180020">
    <property type="component" value="Unassembled WGS sequence"/>
</dbReference>
<evidence type="ECO:0000313" key="5">
    <source>
        <dbReference type="Proteomes" id="UP001180020"/>
    </source>
</evidence>
<dbReference type="InterPro" id="IPR024746">
    <property type="entry name" value="Glyco_hydro_100"/>
</dbReference>
<dbReference type="PANTHER" id="PTHR31916:SF59">
    <property type="entry name" value="CYTOSOLIC INVERTASE 1"/>
    <property type="match status" value="1"/>
</dbReference>
<accession>A0AAV9CZC9</accession>
<keyword evidence="5" id="KW-1185">Reference proteome</keyword>
<organism evidence="4 5">
    <name type="scientific">Acorus calamus</name>
    <name type="common">Sweet flag</name>
    <dbReference type="NCBI Taxonomy" id="4465"/>
    <lineage>
        <taxon>Eukaryota</taxon>
        <taxon>Viridiplantae</taxon>
        <taxon>Streptophyta</taxon>
        <taxon>Embryophyta</taxon>
        <taxon>Tracheophyta</taxon>
        <taxon>Spermatophyta</taxon>
        <taxon>Magnoliopsida</taxon>
        <taxon>Liliopsida</taxon>
        <taxon>Acoraceae</taxon>
        <taxon>Acorus</taxon>
    </lineage>
</organism>
<dbReference type="GO" id="GO:0004575">
    <property type="term" value="F:sucrose alpha-glucosidase activity"/>
    <property type="evidence" value="ECO:0007669"/>
    <property type="project" value="TreeGrafter"/>
</dbReference>
<keyword evidence="2" id="KW-0119">Carbohydrate metabolism</keyword>
<gene>
    <name evidence="4" type="primary">CINV2</name>
    <name evidence="4" type="ORF">QJS10_CPA16g01216</name>
</gene>
<dbReference type="AlphaFoldDB" id="A0AAV9CZC9"/>
<reference evidence="4" key="1">
    <citation type="journal article" date="2023" name="Nat. Commun.">
        <title>Diploid and tetraploid genomes of Acorus and the evolution of monocots.</title>
        <authorList>
            <person name="Ma L."/>
            <person name="Liu K.W."/>
            <person name="Li Z."/>
            <person name="Hsiao Y.Y."/>
            <person name="Qi Y."/>
            <person name="Fu T."/>
            <person name="Tang G.D."/>
            <person name="Zhang D."/>
            <person name="Sun W.H."/>
            <person name="Liu D.K."/>
            <person name="Li Y."/>
            <person name="Chen G.Z."/>
            <person name="Liu X.D."/>
            <person name="Liao X.Y."/>
            <person name="Jiang Y.T."/>
            <person name="Yu X."/>
            <person name="Hao Y."/>
            <person name="Huang J."/>
            <person name="Zhao X.W."/>
            <person name="Ke S."/>
            <person name="Chen Y.Y."/>
            <person name="Wu W.L."/>
            <person name="Hsu J.L."/>
            <person name="Lin Y.F."/>
            <person name="Huang M.D."/>
            <person name="Li C.Y."/>
            <person name="Huang L."/>
            <person name="Wang Z.W."/>
            <person name="Zhao X."/>
            <person name="Zhong W.Y."/>
            <person name="Peng D.H."/>
            <person name="Ahmad S."/>
            <person name="Lan S."/>
            <person name="Zhang J.S."/>
            <person name="Tsai W.C."/>
            <person name="Van de Peer Y."/>
            <person name="Liu Z.J."/>
        </authorList>
    </citation>
    <scope>NUCLEOTIDE SEQUENCE</scope>
    <source>
        <strain evidence="4">CP</strain>
    </source>
</reference>
<dbReference type="EMBL" id="JAUJYO010000016">
    <property type="protein sequence ID" value="KAK1294285.1"/>
    <property type="molecule type" value="Genomic_DNA"/>
</dbReference>
<sequence>MVVEAWDTLWKSIVMFRGNMVGTIAALDDQGSDALNYDQVGSIKVDREARGSFKVLNNPARGVETLIADFGETAIGRVAPVDSGFWWIILLRAYTKATGDLSLSQMLECQNGMKLILSLCLSEGFDTFPTLL</sequence>
<keyword evidence="1" id="KW-0378">Hydrolase</keyword>
<dbReference type="GO" id="GO:0033926">
    <property type="term" value="F:endo-alpha-N-acetylgalactosaminidase activity"/>
    <property type="evidence" value="ECO:0007669"/>
    <property type="project" value="InterPro"/>
</dbReference>
<evidence type="ECO:0000256" key="2">
    <source>
        <dbReference type="ARBA" id="ARBA00023277"/>
    </source>
</evidence>
<evidence type="ECO:0000256" key="3">
    <source>
        <dbReference type="ARBA" id="ARBA00023295"/>
    </source>
</evidence>
<reference evidence="4" key="2">
    <citation type="submission" date="2023-06" db="EMBL/GenBank/DDBJ databases">
        <authorList>
            <person name="Ma L."/>
            <person name="Liu K.-W."/>
            <person name="Li Z."/>
            <person name="Hsiao Y.-Y."/>
            <person name="Qi Y."/>
            <person name="Fu T."/>
            <person name="Tang G."/>
            <person name="Zhang D."/>
            <person name="Sun W.-H."/>
            <person name="Liu D.-K."/>
            <person name="Li Y."/>
            <person name="Chen G.-Z."/>
            <person name="Liu X.-D."/>
            <person name="Liao X.-Y."/>
            <person name="Jiang Y.-T."/>
            <person name="Yu X."/>
            <person name="Hao Y."/>
            <person name="Huang J."/>
            <person name="Zhao X.-W."/>
            <person name="Ke S."/>
            <person name="Chen Y.-Y."/>
            <person name="Wu W.-L."/>
            <person name="Hsu J.-L."/>
            <person name="Lin Y.-F."/>
            <person name="Huang M.-D."/>
            <person name="Li C.-Y."/>
            <person name="Huang L."/>
            <person name="Wang Z.-W."/>
            <person name="Zhao X."/>
            <person name="Zhong W.-Y."/>
            <person name="Peng D.-H."/>
            <person name="Ahmad S."/>
            <person name="Lan S."/>
            <person name="Zhang J.-S."/>
            <person name="Tsai W.-C."/>
            <person name="Van De Peer Y."/>
            <person name="Liu Z.-J."/>
        </authorList>
    </citation>
    <scope>NUCLEOTIDE SEQUENCE</scope>
    <source>
        <strain evidence="4">CP</strain>
        <tissue evidence="4">Leaves</tissue>
    </source>
</reference>
<keyword evidence="3" id="KW-0326">Glycosidase</keyword>